<evidence type="ECO:0000256" key="3">
    <source>
        <dbReference type="RuleBase" id="RU003788"/>
    </source>
</evidence>
<dbReference type="Pfam" id="PF00959">
    <property type="entry name" value="Phage_lysozyme"/>
    <property type="match status" value="1"/>
</dbReference>
<keyword evidence="2 3" id="KW-0081">Bacteriolytic enzyme</keyword>
<protein>
    <recommendedName>
        <fullName evidence="3">Lysozyme</fullName>
        <ecNumber evidence="3">3.2.1.17</ecNumber>
    </recommendedName>
</protein>
<dbReference type="RefSeq" id="WP_371839839.1">
    <property type="nucleotide sequence ID" value="NZ_JBGMEK010000035.1"/>
</dbReference>
<evidence type="ECO:0000313" key="5">
    <source>
        <dbReference type="Proteomes" id="UP001569428"/>
    </source>
</evidence>
<dbReference type="GO" id="GO:0016787">
    <property type="term" value="F:hydrolase activity"/>
    <property type="evidence" value="ECO:0007669"/>
    <property type="project" value="UniProtKB-KW"/>
</dbReference>
<dbReference type="EC" id="3.2.1.17" evidence="3"/>
<dbReference type="InterPro" id="IPR023346">
    <property type="entry name" value="Lysozyme-like_dom_sf"/>
</dbReference>
<dbReference type="InterPro" id="IPR052619">
    <property type="entry name" value="Phage_lysozyme-like"/>
</dbReference>
<sequence length="143" mass="16747">MMNHRELIKLGEGKSLKLYKCTGDKWTIGFGWNIEDNGIPEEIAEQLLDVGIERAEKDLFHIFGWIFISDLKENQYGRYCALLDMAYNLGFGRFKGFKKMITAVKAHDWEEAAEQAKDSRWYNQVRDRSERDVHLLRTGRFPA</sequence>
<accession>A0ABV4P1L7</accession>
<dbReference type="InterPro" id="IPR023347">
    <property type="entry name" value="Lysozyme_dom_sf"/>
</dbReference>
<dbReference type="SUPFAM" id="SSF53955">
    <property type="entry name" value="Lysozyme-like"/>
    <property type="match status" value="1"/>
</dbReference>
<comment type="caution">
    <text evidence="4">The sequence shown here is derived from an EMBL/GenBank/DDBJ whole genome shotgun (WGS) entry which is preliminary data.</text>
</comment>
<evidence type="ECO:0000256" key="1">
    <source>
        <dbReference type="ARBA" id="ARBA00022529"/>
    </source>
</evidence>
<evidence type="ECO:0000313" key="4">
    <source>
        <dbReference type="EMBL" id="MFA0812204.1"/>
    </source>
</evidence>
<reference evidence="4 5" key="1">
    <citation type="submission" date="2024-08" db="EMBL/GenBank/DDBJ databases">
        <authorList>
            <person name="Ishaq N."/>
        </authorList>
    </citation>
    <scope>NUCLEOTIDE SEQUENCE [LARGE SCALE GENOMIC DNA]</scope>
    <source>
        <strain evidence="4 5">DSM 18651</strain>
    </source>
</reference>
<proteinExistence type="inferred from homology"/>
<keyword evidence="1 3" id="KW-0929">Antimicrobial</keyword>
<dbReference type="PANTHER" id="PTHR37406">
    <property type="entry name" value="T4-TYPE LYSOZYME 1-RELATED"/>
    <property type="match status" value="1"/>
</dbReference>
<name>A0ABV4P1L7_9GAMM</name>
<evidence type="ECO:0000256" key="2">
    <source>
        <dbReference type="ARBA" id="ARBA00022638"/>
    </source>
</evidence>
<dbReference type="Proteomes" id="UP001569428">
    <property type="component" value="Unassembled WGS sequence"/>
</dbReference>
<comment type="similarity">
    <text evidence="3">Belongs to the glycosyl hydrolase 24 family.</text>
</comment>
<dbReference type="Gene3D" id="1.10.530.40">
    <property type="match status" value="1"/>
</dbReference>
<dbReference type="EMBL" id="JBGMEK010000035">
    <property type="protein sequence ID" value="MFA0812204.1"/>
    <property type="molecule type" value="Genomic_DNA"/>
</dbReference>
<keyword evidence="5" id="KW-1185">Reference proteome</keyword>
<keyword evidence="3 4" id="KW-0378">Hydrolase</keyword>
<comment type="catalytic activity">
    <reaction evidence="3">
        <text>Hydrolysis of (1-&gt;4)-beta-linkages between N-acetylmuramic acid and N-acetyl-D-glucosamine residues in a peptidoglycan and between N-acetyl-D-glucosamine residues in chitodextrins.</text>
        <dbReference type="EC" id="3.2.1.17"/>
    </reaction>
</comment>
<dbReference type="PANTHER" id="PTHR37406:SF1">
    <property type="entry name" value="T4-TYPE LYSOZYME 1-RELATED"/>
    <property type="match status" value="1"/>
</dbReference>
<dbReference type="InterPro" id="IPR002196">
    <property type="entry name" value="Glyco_hydro_24"/>
</dbReference>
<organism evidence="4 5">
    <name type="scientific">Microbulbifer epialgicus</name>
    <dbReference type="NCBI Taxonomy" id="393907"/>
    <lineage>
        <taxon>Bacteria</taxon>
        <taxon>Pseudomonadati</taxon>
        <taxon>Pseudomonadota</taxon>
        <taxon>Gammaproteobacteria</taxon>
        <taxon>Cellvibrionales</taxon>
        <taxon>Microbulbiferaceae</taxon>
        <taxon>Microbulbifer</taxon>
    </lineage>
</organism>
<keyword evidence="3" id="KW-0326">Glycosidase</keyword>
<gene>
    <name evidence="4" type="ORF">ACCI49_14920</name>
</gene>